<feature type="binding site" evidence="10">
    <location>
        <begin position="19"/>
        <end position="26"/>
    </location>
    <ligand>
        <name>GTP</name>
        <dbReference type="ChEBI" id="CHEBI:37565"/>
    </ligand>
</feature>
<dbReference type="InterPro" id="IPR033720">
    <property type="entry name" value="EFTU_2"/>
</dbReference>
<comment type="catalytic activity">
    <reaction evidence="10">
        <text>GTP + H2O = GDP + phosphate + H(+)</text>
        <dbReference type="Rhea" id="RHEA:19669"/>
        <dbReference type="ChEBI" id="CHEBI:15377"/>
        <dbReference type="ChEBI" id="CHEBI:15378"/>
        <dbReference type="ChEBI" id="CHEBI:37565"/>
        <dbReference type="ChEBI" id="CHEBI:43474"/>
        <dbReference type="ChEBI" id="CHEBI:58189"/>
        <dbReference type="EC" id="3.6.5.3"/>
    </reaction>
</comment>
<dbReference type="Gene3D" id="2.40.30.10">
    <property type="entry name" value="Translation factors"/>
    <property type="match status" value="2"/>
</dbReference>
<evidence type="ECO:0000256" key="1">
    <source>
        <dbReference type="ARBA" id="ARBA00007249"/>
    </source>
</evidence>
<dbReference type="InterPro" id="IPR005225">
    <property type="entry name" value="Small_GTP-bd"/>
</dbReference>
<evidence type="ECO:0000256" key="6">
    <source>
        <dbReference type="ARBA" id="ARBA00022842"/>
    </source>
</evidence>
<dbReference type="GO" id="GO:0005525">
    <property type="term" value="F:GTP binding"/>
    <property type="evidence" value="ECO:0007669"/>
    <property type="project" value="UniProtKB-UniRule"/>
</dbReference>
<dbReference type="SUPFAM" id="SSF52540">
    <property type="entry name" value="P-loop containing nucleoside triphosphate hydrolases"/>
    <property type="match status" value="1"/>
</dbReference>
<dbReference type="RefSeq" id="WP_153738437.1">
    <property type="nucleotide sequence ID" value="NZ_WJNG01000019.1"/>
</dbReference>
<evidence type="ECO:0000256" key="7">
    <source>
        <dbReference type="ARBA" id="ARBA00022917"/>
    </source>
</evidence>
<dbReference type="PANTHER" id="PTHR43721">
    <property type="entry name" value="ELONGATION FACTOR TU-RELATED"/>
    <property type="match status" value="1"/>
</dbReference>
<feature type="binding site" evidence="10">
    <location>
        <begin position="137"/>
        <end position="140"/>
    </location>
    <ligand>
        <name>GTP</name>
        <dbReference type="ChEBI" id="CHEBI:37565"/>
    </ligand>
</feature>
<dbReference type="CDD" id="cd01884">
    <property type="entry name" value="EF_Tu"/>
    <property type="match status" value="1"/>
</dbReference>
<dbReference type="Pfam" id="PF03144">
    <property type="entry name" value="GTP_EFTU_D2"/>
    <property type="match status" value="1"/>
</dbReference>
<evidence type="ECO:0000313" key="13">
    <source>
        <dbReference type="Proteomes" id="UP000799092"/>
    </source>
</evidence>
<keyword evidence="13" id="KW-1185">Reference proteome</keyword>
<dbReference type="InterPro" id="IPR004161">
    <property type="entry name" value="EFTu-like_2"/>
</dbReference>
<dbReference type="FunFam" id="2.40.30.10:FF:000001">
    <property type="entry name" value="Elongation factor Tu"/>
    <property type="match status" value="1"/>
</dbReference>
<keyword evidence="4 10" id="KW-0251">Elongation factor</keyword>
<dbReference type="SUPFAM" id="SSF50447">
    <property type="entry name" value="Translation proteins"/>
    <property type="match status" value="1"/>
</dbReference>
<evidence type="ECO:0000259" key="11">
    <source>
        <dbReference type="PROSITE" id="PS51722"/>
    </source>
</evidence>
<evidence type="ECO:0000256" key="5">
    <source>
        <dbReference type="ARBA" id="ARBA00022801"/>
    </source>
</evidence>
<dbReference type="NCBIfam" id="TIGR00231">
    <property type="entry name" value="small_GTP"/>
    <property type="match status" value="1"/>
</dbReference>
<dbReference type="HAMAP" id="MF_00118_B">
    <property type="entry name" value="EF_Tu_B"/>
    <property type="match status" value="1"/>
</dbReference>
<dbReference type="GO" id="GO:0000287">
    <property type="term" value="F:magnesium ion binding"/>
    <property type="evidence" value="ECO:0007669"/>
    <property type="project" value="UniProtKB-UniRule"/>
</dbReference>
<gene>
    <name evidence="10 12" type="primary">tuf</name>
    <name evidence="12" type="ORF">GH741_19465</name>
</gene>
<comment type="function">
    <text evidence="10">GTP hydrolase that promotes the GTP-dependent binding of aminoacyl-tRNA to the A-site of ribosomes during protein biosynthesis.</text>
</comment>
<comment type="subcellular location">
    <subcellularLocation>
        <location evidence="10">Cytoplasm</location>
    </subcellularLocation>
</comment>
<reference evidence="12" key="1">
    <citation type="submission" date="2019-11" db="EMBL/GenBank/DDBJ databases">
        <authorList>
            <person name="Li J."/>
        </authorList>
    </citation>
    <scope>NUCLEOTIDE SEQUENCE</scope>
    <source>
        <strain evidence="12">B6B</strain>
    </source>
</reference>
<name>A0A6A8DUE8_9BACI</name>
<sequence>MGKAKFDRSKDHVNIGTIGHVDHGKTTLTAAITTVLFNRSGSGTAMAYDQIDGAPEERERGITISTAHVEYETENRHYAHVDCPGHADYVKNMITGAAQMDGAILVVSAADGPMPQTREHILLSRQVGVPAIVVFLNKCDMVDDEELLELVEMEVRDLLSDYDFPGDDVPVIKGSALKALEGEEQYVNAIYELMDAVDEYIPRPDRDTEKPFMMPVEDVFSITGRGTVATGRVERGIVKVGDEIDIIGFTEAPKKTVVTGVEMFRKLLDYAEAGDNIGALLRGVAREDINRGQVLAKPGTITPHTKFKAEVYVLSKEEGGRHTPFFGNYRPQFYFRTTDVTGVVNLPEGVEMVMPGDNVEMSVDLISPIAIEDGTKFSIREGGRTVGAGVVASIQE</sequence>
<dbReference type="InterPro" id="IPR050055">
    <property type="entry name" value="EF-Tu_GTPase"/>
</dbReference>
<keyword evidence="6 10" id="KW-0460">Magnesium</keyword>
<dbReference type="NCBIfam" id="NF009372">
    <property type="entry name" value="PRK12735.1"/>
    <property type="match status" value="1"/>
</dbReference>
<dbReference type="NCBIfam" id="NF000766">
    <property type="entry name" value="PRK00049.1"/>
    <property type="match status" value="1"/>
</dbReference>
<dbReference type="PROSITE" id="PS51722">
    <property type="entry name" value="G_TR_2"/>
    <property type="match status" value="1"/>
</dbReference>
<evidence type="ECO:0000256" key="10">
    <source>
        <dbReference type="HAMAP-Rule" id="MF_00118"/>
    </source>
</evidence>
<comment type="caution">
    <text evidence="12">The sequence shown here is derived from an EMBL/GenBank/DDBJ whole genome shotgun (WGS) entry which is preliminary data.</text>
</comment>
<evidence type="ECO:0000256" key="3">
    <source>
        <dbReference type="ARBA" id="ARBA00022741"/>
    </source>
</evidence>
<dbReference type="InterPro" id="IPR009000">
    <property type="entry name" value="Transl_B-barrel_sf"/>
</dbReference>
<dbReference type="CDD" id="cd03697">
    <property type="entry name" value="EFTU_II"/>
    <property type="match status" value="1"/>
</dbReference>
<keyword evidence="8 10" id="KW-0342">GTP-binding</keyword>
<dbReference type="PRINTS" id="PR00315">
    <property type="entry name" value="ELONGATNFCT"/>
</dbReference>
<dbReference type="InterPro" id="IPR027417">
    <property type="entry name" value="P-loop_NTPase"/>
</dbReference>
<comment type="similarity">
    <text evidence="1 10">Belongs to the TRAFAC class translation factor GTPase superfamily. Classic translation factor GTPase family. EF-Tu/EF-1A subfamily.</text>
</comment>
<keyword evidence="7 10" id="KW-0648">Protein biosynthesis</keyword>
<dbReference type="GO" id="GO:0003746">
    <property type="term" value="F:translation elongation factor activity"/>
    <property type="evidence" value="ECO:0007669"/>
    <property type="project" value="UniProtKB-UniRule"/>
</dbReference>
<dbReference type="InterPro" id="IPR041709">
    <property type="entry name" value="EF-Tu_GTP-bd"/>
</dbReference>
<dbReference type="PANTHER" id="PTHR43721:SF22">
    <property type="entry name" value="ELONGATION FACTOR TU, MITOCHONDRIAL"/>
    <property type="match status" value="1"/>
</dbReference>
<dbReference type="InterPro" id="IPR009001">
    <property type="entry name" value="Transl_elong_EF1A/Init_IF2_C"/>
</dbReference>
<dbReference type="AlphaFoldDB" id="A0A6A8DUE8"/>
<dbReference type="Gene3D" id="3.40.50.300">
    <property type="entry name" value="P-loop containing nucleotide triphosphate hydrolases"/>
    <property type="match status" value="1"/>
</dbReference>
<dbReference type="PROSITE" id="PS00301">
    <property type="entry name" value="G_TR_1"/>
    <property type="match status" value="1"/>
</dbReference>
<dbReference type="SUPFAM" id="SSF50465">
    <property type="entry name" value="EF-Tu/eEF-1alpha/eIF2-gamma C-terminal domain"/>
    <property type="match status" value="1"/>
</dbReference>
<dbReference type="InterPro" id="IPR004160">
    <property type="entry name" value="Transl_elong_EFTu/EF1A_C"/>
</dbReference>
<feature type="binding site" evidence="10">
    <location>
        <position position="26"/>
    </location>
    <ligand>
        <name>Mg(2+)</name>
        <dbReference type="ChEBI" id="CHEBI:18420"/>
    </ligand>
</feature>
<proteinExistence type="inferred from homology"/>
<dbReference type="Proteomes" id="UP000799092">
    <property type="component" value="Unassembled WGS sequence"/>
</dbReference>
<dbReference type="GO" id="GO:0003924">
    <property type="term" value="F:GTPase activity"/>
    <property type="evidence" value="ECO:0007669"/>
    <property type="project" value="UniProtKB-UniRule"/>
</dbReference>
<dbReference type="OrthoDB" id="9804504at2"/>
<keyword evidence="2 10" id="KW-0963">Cytoplasm</keyword>
<evidence type="ECO:0000256" key="8">
    <source>
        <dbReference type="ARBA" id="ARBA00023134"/>
    </source>
</evidence>
<evidence type="ECO:0000256" key="4">
    <source>
        <dbReference type="ARBA" id="ARBA00022768"/>
    </source>
</evidence>
<keyword evidence="5 10" id="KW-0378">Hydrolase</keyword>
<dbReference type="CDD" id="cd03707">
    <property type="entry name" value="EFTU_III"/>
    <property type="match status" value="1"/>
</dbReference>
<accession>A0A6A8DUE8</accession>
<evidence type="ECO:0000256" key="9">
    <source>
        <dbReference type="ARBA" id="ARBA00029554"/>
    </source>
</evidence>
<dbReference type="FunFam" id="3.40.50.300:FF:000003">
    <property type="entry name" value="Elongation factor Tu"/>
    <property type="match status" value="1"/>
</dbReference>
<protein>
    <recommendedName>
        <fullName evidence="9 10">Elongation factor Tu</fullName>
        <shortName evidence="10">EF-Tu</shortName>
        <ecNumber evidence="10">3.6.5.3</ecNumber>
    </recommendedName>
</protein>
<keyword evidence="10" id="KW-0479">Metal-binding</keyword>
<evidence type="ECO:0000313" key="12">
    <source>
        <dbReference type="EMBL" id="MRH44832.1"/>
    </source>
</evidence>
<dbReference type="NCBIfam" id="TIGR00485">
    <property type="entry name" value="EF-Tu"/>
    <property type="match status" value="1"/>
</dbReference>
<comment type="subunit">
    <text evidence="10">Monomer.</text>
</comment>
<feature type="binding site" evidence="10">
    <location>
        <begin position="82"/>
        <end position="86"/>
    </location>
    <ligand>
        <name>GTP</name>
        <dbReference type="ChEBI" id="CHEBI:37565"/>
    </ligand>
</feature>
<feature type="domain" description="Tr-type G" evidence="11">
    <location>
        <begin position="10"/>
        <end position="205"/>
    </location>
</feature>
<organism evidence="12 13">
    <name type="scientific">Aquibacillus halophilus</name>
    <dbReference type="NCBI Taxonomy" id="930132"/>
    <lineage>
        <taxon>Bacteria</taxon>
        <taxon>Bacillati</taxon>
        <taxon>Bacillota</taxon>
        <taxon>Bacilli</taxon>
        <taxon>Bacillales</taxon>
        <taxon>Bacillaceae</taxon>
        <taxon>Aquibacillus</taxon>
    </lineage>
</organism>
<dbReference type="GO" id="GO:0005829">
    <property type="term" value="C:cytosol"/>
    <property type="evidence" value="ECO:0007669"/>
    <property type="project" value="TreeGrafter"/>
</dbReference>
<dbReference type="EMBL" id="WJNG01000019">
    <property type="protein sequence ID" value="MRH44832.1"/>
    <property type="molecule type" value="Genomic_DNA"/>
</dbReference>
<dbReference type="InterPro" id="IPR000795">
    <property type="entry name" value="T_Tr_GTP-bd_dom"/>
</dbReference>
<dbReference type="InterPro" id="IPR031157">
    <property type="entry name" value="G_TR_CS"/>
</dbReference>
<dbReference type="Pfam" id="PF00009">
    <property type="entry name" value="GTP_EFTU"/>
    <property type="match status" value="1"/>
</dbReference>
<keyword evidence="3 10" id="KW-0547">Nucleotide-binding</keyword>
<dbReference type="NCBIfam" id="NF009373">
    <property type="entry name" value="PRK12736.1"/>
    <property type="match status" value="1"/>
</dbReference>
<dbReference type="EC" id="3.6.5.3" evidence="10"/>
<dbReference type="Pfam" id="PF03143">
    <property type="entry name" value="GTP_EFTU_D3"/>
    <property type="match status" value="1"/>
</dbReference>
<dbReference type="InterPro" id="IPR004541">
    <property type="entry name" value="Transl_elong_EFTu/EF1A_bac/org"/>
</dbReference>
<evidence type="ECO:0000256" key="2">
    <source>
        <dbReference type="ARBA" id="ARBA00022490"/>
    </source>
</evidence>